<keyword evidence="6" id="KW-1185">Reference proteome</keyword>
<dbReference type="GO" id="GO:0006506">
    <property type="term" value="P:GPI anchor biosynthetic process"/>
    <property type="evidence" value="ECO:0007669"/>
    <property type="project" value="UniProtKB-UniPathway"/>
</dbReference>
<dbReference type="Pfam" id="PF10181">
    <property type="entry name" value="PIG-H"/>
    <property type="match status" value="1"/>
</dbReference>
<keyword evidence="3" id="KW-0472">Membrane</keyword>
<feature type="transmembrane region" description="Helical" evidence="3">
    <location>
        <begin position="130"/>
        <end position="153"/>
    </location>
</feature>
<dbReference type="EMBL" id="KV454013">
    <property type="protein sequence ID" value="ODV95969.1"/>
    <property type="molecule type" value="Genomic_DNA"/>
</dbReference>
<dbReference type="GO" id="GO:0000506">
    <property type="term" value="C:glycosylphosphatidylinositol-N-acetylglucosaminyltransferase (GPI-GnT) complex"/>
    <property type="evidence" value="ECO:0007669"/>
    <property type="project" value="InterPro"/>
</dbReference>
<name>A0A1E4TW61_PACTA</name>
<gene>
    <name evidence="5" type="ORF">PACTADRAFT_2270</name>
</gene>
<comment type="similarity">
    <text evidence="2">Belongs to the PIGH family.</text>
</comment>
<dbReference type="Proteomes" id="UP000094236">
    <property type="component" value="Unassembled WGS sequence"/>
</dbReference>
<evidence type="ECO:0000259" key="4">
    <source>
        <dbReference type="Pfam" id="PF10181"/>
    </source>
</evidence>
<feature type="transmembrane region" description="Helical" evidence="3">
    <location>
        <begin position="50"/>
        <end position="72"/>
    </location>
</feature>
<dbReference type="InterPro" id="IPR044215">
    <property type="entry name" value="PIG-H"/>
</dbReference>
<organism evidence="5 6">
    <name type="scientific">Pachysolen tannophilus NRRL Y-2460</name>
    <dbReference type="NCBI Taxonomy" id="669874"/>
    <lineage>
        <taxon>Eukaryota</taxon>
        <taxon>Fungi</taxon>
        <taxon>Dikarya</taxon>
        <taxon>Ascomycota</taxon>
        <taxon>Saccharomycotina</taxon>
        <taxon>Pichiomycetes</taxon>
        <taxon>Pachysolenaceae</taxon>
        <taxon>Pachysolen</taxon>
    </lineage>
</organism>
<feature type="domain" description="Phosphatidylinositol N-acetylglucosaminyltransferase subunit H conserved" evidence="4">
    <location>
        <begin position="115"/>
        <end position="195"/>
    </location>
</feature>
<dbReference type="UniPathway" id="UPA00196"/>
<evidence type="ECO:0000313" key="5">
    <source>
        <dbReference type="EMBL" id="ODV95969.1"/>
    </source>
</evidence>
<evidence type="ECO:0000256" key="3">
    <source>
        <dbReference type="SAM" id="Phobius"/>
    </source>
</evidence>
<evidence type="ECO:0000256" key="1">
    <source>
        <dbReference type="ARBA" id="ARBA00004687"/>
    </source>
</evidence>
<protein>
    <recommendedName>
        <fullName evidence="4">Phosphatidylinositol N-acetylglucosaminyltransferase subunit H conserved domain-containing protein</fullName>
    </recommendedName>
</protein>
<feature type="transmembrane region" description="Helical" evidence="3">
    <location>
        <begin position="84"/>
        <end position="106"/>
    </location>
</feature>
<keyword evidence="3" id="KW-0812">Transmembrane</keyword>
<comment type="pathway">
    <text evidence="1">Glycolipid biosynthesis; glycosylphosphatidylinositol-anchor biosynthesis.</text>
</comment>
<dbReference type="InterPro" id="IPR019328">
    <property type="entry name" value="PIGH-H_dom"/>
</dbReference>
<evidence type="ECO:0000256" key="2">
    <source>
        <dbReference type="ARBA" id="ARBA00009610"/>
    </source>
</evidence>
<accession>A0A1E4TW61</accession>
<dbReference type="AlphaFoldDB" id="A0A1E4TW61"/>
<evidence type="ECO:0000313" key="6">
    <source>
        <dbReference type="Proteomes" id="UP000094236"/>
    </source>
</evidence>
<reference evidence="6" key="1">
    <citation type="submission" date="2016-05" db="EMBL/GenBank/DDBJ databases">
        <title>Comparative genomics of biotechnologically important yeasts.</title>
        <authorList>
            <consortium name="DOE Joint Genome Institute"/>
            <person name="Riley R."/>
            <person name="Haridas S."/>
            <person name="Wolfe K.H."/>
            <person name="Lopes M.R."/>
            <person name="Hittinger C.T."/>
            <person name="Goker M."/>
            <person name="Salamov A."/>
            <person name="Wisecaver J."/>
            <person name="Long T.M."/>
            <person name="Aerts A.L."/>
            <person name="Barry K."/>
            <person name="Choi C."/>
            <person name="Clum A."/>
            <person name="Coughlan A.Y."/>
            <person name="Deshpande S."/>
            <person name="Douglass A.P."/>
            <person name="Hanson S.J."/>
            <person name="Klenk H.-P."/>
            <person name="Labutti K."/>
            <person name="Lapidus A."/>
            <person name="Lindquist E."/>
            <person name="Lipzen A."/>
            <person name="Meier-Kolthoff J.P."/>
            <person name="Ohm R.A."/>
            <person name="Otillar R.P."/>
            <person name="Pangilinan J."/>
            <person name="Peng Y."/>
            <person name="Rokas A."/>
            <person name="Rosa C.A."/>
            <person name="Scheuner C."/>
            <person name="Sibirny A.A."/>
            <person name="Slot J.C."/>
            <person name="Stielow J.B."/>
            <person name="Sun H."/>
            <person name="Kurtzman C.P."/>
            <person name="Blackwell M."/>
            <person name="Grigoriev I.V."/>
            <person name="Jeffries T.W."/>
        </authorList>
    </citation>
    <scope>NUCLEOTIDE SEQUENCE [LARGE SCALE GENOMIC DNA]</scope>
    <source>
        <strain evidence="6">NRRL Y-2460</strain>
    </source>
</reference>
<dbReference type="PANTHER" id="PTHR15231">
    <property type="entry name" value="PHOSPHATIDYLINOSITOL N-ACETYLGLUCOSAMINYLTRANSFERASE SUBUNIT H"/>
    <property type="match status" value="1"/>
</dbReference>
<keyword evidence="3" id="KW-1133">Transmembrane helix</keyword>
<dbReference type="PANTHER" id="PTHR15231:SF1">
    <property type="entry name" value="PHOSPHATIDYLINOSITOL N-ACETYLGLUCOSAMINYLTRANSFERASE SUBUNIT H"/>
    <property type="match status" value="1"/>
</dbReference>
<dbReference type="OrthoDB" id="3998041at2759"/>
<proteinExistence type="inferred from homology"/>
<dbReference type="STRING" id="669874.A0A1E4TW61"/>
<sequence length="239" mass="27645">MGGKKDYTIDFDCVSLNGTSKSFKDRKENEHGNYTKVTITSEKGSSFLRIVKLLLALIINFVCFSIIFKYFLACWFRYNSVISFIGVFHYFIIPLFICIISFKILVSSCLIHKESLMIIDKVGIQLETHLVLPLPVFPSFFSGYFSAIIVALLRKMEHSTKKFITMDKVVDIVINEAFKGFEVIYYMCIIVDHHGGGKSFQNQNDKVNGDRFQLIIVFPKLLPRRDKLEMVWREAHKLI</sequence>